<feature type="compositionally biased region" description="Basic and acidic residues" evidence="5">
    <location>
        <begin position="1233"/>
        <end position="1244"/>
    </location>
</feature>
<evidence type="ECO:0000259" key="8">
    <source>
        <dbReference type="PROSITE" id="PS51925"/>
    </source>
</evidence>
<feature type="domain" description="DM2" evidence="8">
    <location>
        <begin position="376"/>
        <end position="459"/>
    </location>
</feature>
<dbReference type="InterPro" id="IPR003169">
    <property type="entry name" value="GYF"/>
</dbReference>
<keyword evidence="4" id="KW-0238">DNA-binding</keyword>
<evidence type="ECO:0000256" key="2">
    <source>
        <dbReference type="ARBA" id="ARBA00022771"/>
    </source>
</evidence>
<feature type="region of interest" description="Disordered" evidence="5">
    <location>
        <begin position="1606"/>
        <end position="1672"/>
    </location>
</feature>
<feature type="compositionally biased region" description="Polar residues" evidence="5">
    <location>
        <begin position="1000"/>
        <end position="1037"/>
    </location>
</feature>
<dbReference type="FunFam" id="3.30.40.10:FF:000303">
    <property type="entry name" value="Zinc finger CCCH domain-containing protein 19"/>
    <property type="match status" value="1"/>
</dbReference>
<dbReference type="InterPro" id="IPR058668">
    <property type="entry name" value="NERD_dom"/>
</dbReference>
<name>A0A368SWW9_SETIT</name>
<dbReference type="PROSITE" id="PS01359">
    <property type="entry name" value="ZF_PHD_1"/>
    <property type="match status" value="1"/>
</dbReference>
<feature type="compositionally biased region" description="Basic and acidic residues" evidence="5">
    <location>
        <begin position="2118"/>
        <end position="2128"/>
    </location>
</feature>
<reference evidence="9" key="1">
    <citation type="journal article" date="2012" name="Nat. Biotechnol.">
        <title>Reference genome sequence of the model plant Setaria.</title>
        <authorList>
            <person name="Bennetzen J.L."/>
            <person name="Schmutz J."/>
            <person name="Wang H."/>
            <person name="Percifield R."/>
            <person name="Hawkins J."/>
            <person name="Pontaroli A.C."/>
            <person name="Estep M."/>
            <person name="Feng L."/>
            <person name="Vaughn J.N."/>
            <person name="Grimwood J."/>
            <person name="Jenkins J."/>
            <person name="Barry K."/>
            <person name="Lindquist E."/>
            <person name="Hellsten U."/>
            <person name="Deshpande S."/>
            <person name="Wang X."/>
            <person name="Wu X."/>
            <person name="Mitros T."/>
            <person name="Triplett J."/>
            <person name="Yang X."/>
            <person name="Ye C.Y."/>
            <person name="Mauro-Herrera M."/>
            <person name="Wang L."/>
            <person name="Li P."/>
            <person name="Sharma M."/>
            <person name="Sharma R."/>
            <person name="Ronald P.C."/>
            <person name="Panaud O."/>
            <person name="Kellogg E.A."/>
            <person name="Brutnell T.P."/>
            <person name="Doust A.N."/>
            <person name="Tuskan G.A."/>
            <person name="Rokhsar D."/>
            <person name="Devos K.M."/>
        </authorList>
    </citation>
    <scope>NUCLEOTIDE SEQUENCE [LARGE SCALE GENOMIC DNA]</scope>
    <source>
        <strain evidence="9">Yugu1</strain>
    </source>
</reference>
<feature type="compositionally biased region" description="Polar residues" evidence="5">
    <location>
        <begin position="1211"/>
        <end position="1232"/>
    </location>
</feature>
<dbReference type="SMART" id="SM00444">
    <property type="entry name" value="GYF"/>
    <property type="match status" value="1"/>
</dbReference>
<feature type="compositionally biased region" description="Polar residues" evidence="5">
    <location>
        <begin position="744"/>
        <end position="756"/>
    </location>
</feature>
<evidence type="ECO:0000256" key="5">
    <source>
        <dbReference type="SAM" id="MobiDB-lite"/>
    </source>
</evidence>
<feature type="compositionally biased region" description="Low complexity" evidence="5">
    <location>
        <begin position="931"/>
        <end position="943"/>
    </location>
</feature>
<evidence type="ECO:0000256" key="3">
    <source>
        <dbReference type="ARBA" id="ARBA00022833"/>
    </source>
</evidence>
<feature type="region of interest" description="Disordered" evidence="5">
    <location>
        <begin position="709"/>
        <end position="781"/>
    </location>
</feature>
<feature type="region of interest" description="Disordered" evidence="5">
    <location>
        <begin position="1000"/>
        <end position="1089"/>
    </location>
</feature>
<feature type="region of interest" description="Disordered" evidence="5">
    <location>
        <begin position="1550"/>
        <end position="1574"/>
    </location>
</feature>
<feature type="region of interest" description="Disordered" evidence="5">
    <location>
        <begin position="1"/>
        <end position="102"/>
    </location>
</feature>
<dbReference type="InterPro" id="IPR011011">
    <property type="entry name" value="Znf_FYVE_PHD"/>
</dbReference>
<dbReference type="Gene3D" id="1.10.245.10">
    <property type="entry name" value="SWIB/MDM2 domain"/>
    <property type="match status" value="1"/>
</dbReference>
<dbReference type="CDD" id="cd15568">
    <property type="entry name" value="PHD5_NSD"/>
    <property type="match status" value="1"/>
</dbReference>
<feature type="region of interest" description="Disordered" evidence="5">
    <location>
        <begin position="2072"/>
        <end position="2204"/>
    </location>
</feature>
<keyword evidence="1" id="KW-0479">Metal-binding</keyword>
<dbReference type="Pfam" id="PF25980">
    <property type="entry name" value="NERD_plant"/>
    <property type="match status" value="1"/>
</dbReference>
<dbReference type="Pfam" id="PF02213">
    <property type="entry name" value="GYF"/>
    <property type="match status" value="1"/>
</dbReference>
<dbReference type="FunFam" id="3.90.70.200:FF:000002">
    <property type="entry name" value="Zinc finger CCCH domain-containing protein 19"/>
    <property type="match status" value="1"/>
</dbReference>
<feature type="compositionally biased region" description="Polar residues" evidence="5">
    <location>
        <begin position="1765"/>
        <end position="1788"/>
    </location>
</feature>
<feature type="compositionally biased region" description="Polar residues" evidence="5">
    <location>
        <begin position="1606"/>
        <end position="1615"/>
    </location>
</feature>
<feature type="domain" description="GYF" evidence="6">
    <location>
        <begin position="810"/>
        <end position="862"/>
    </location>
</feature>
<dbReference type="Pfam" id="PF02201">
    <property type="entry name" value="SWIB"/>
    <property type="match status" value="1"/>
</dbReference>
<proteinExistence type="predicted"/>
<keyword evidence="3" id="KW-0862">Zinc</keyword>
<dbReference type="Gene3D" id="3.30.40.10">
    <property type="entry name" value="Zinc/RING finger domain, C3HC4 (zinc finger)"/>
    <property type="match status" value="1"/>
</dbReference>
<feature type="compositionally biased region" description="Polar residues" evidence="5">
    <location>
        <begin position="1689"/>
        <end position="1705"/>
    </location>
</feature>
<evidence type="ECO:0000259" key="6">
    <source>
        <dbReference type="PROSITE" id="PS50829"/>
    </source>
</evidence>
<dbReference type="SUPFAM" id="SSF159042">
    <property type="entry name" value="Plus3-like"/>
    <property type="match status" value="1"/>
</dbReference>
<dbReference type="InterPro" id="IPR003121">
    <property type="entry name" value="SWIB_MDM2_domain"/>
</dbReference>
<dbReference type="GO" id="GO:0003677">
    <property type="term" value="F:DNA binding"/>
    <property type="evidence" value="ECO:0007669"/>
    <property type="project" value="UniProtKB-KW"/>
</dbReference>
<keyword evidence="2" id="KW-0863">Zinc-finger</keyword>
<gene>
    <name evidence="9" type="ORF">SETIT_9G570500v2</name>
</gene>
<feature type="region of interest" description="Disordered" evidence="5">
    <location>
        <begin position="1400"/>
        <end position="1421"/>
    </location>
</feature>
<dbReference type="EMBL" id="CM003536">
    <property type="protein sequence ID" value="RCV46928.1"/>
    <property type="molecule type" value="Genomic_DNA"/>
</dbReference>
<feature type="region of interest" description="Disordered" evidence="5">
    <location>
        <begin position="1684"/>
        <end position="1707"/>
    </location>
</feature>
<feature type="region of interest" description="Disordered" evidence="5">
    <location>
        <begin position="1329"/>
        <end position="1351"/>
    </location>
</feature>
<dbReference type="GO" id="GO:0008270">
    <property type="term" value="F:zinc ion binding"/>
    <property type="evidence" value="ECO:0007669"/>
    <property type="project" value="UniProtKB-KW"/>
</dbReference>
<dbReference type="PROSITE" id="PS50829">
    <property type="entry name" value="GYF"/>
    <property type="match status" value="1"/>
</dbReference>
<feature type="compositionally biased region" description="Polar residues" evidence="5">
    <location>
        <begin position="1164"/>
        <end position="1177"/>
    </location>
</feature>
<dbReference type="InterPro" id="IPR004343">
    <property type="entry name" value="Plus-3_dom"/>
</dbReference>
<dbReference type="InterPro" id="IPR036885">
    <property type="entry name" value="SWIB_MDM2_dom_sf"/>
</dbReference>
<feature type="compositionally biased region" description="Acidic residues" evidence="5">
    <location>
        <begin position="266"/>
        <end position="281"/>
    </location>
</feature>
<feature type="region of interest" description="Disordered" evidence="5">
    <location>
        <begin position="931"/>
        <end position="952"/>
    </location>
</feature>
<feature type="domain" description="Plus3" evidence="7">
    <location>
        <begin position="517"/>
        <end position="649"/>
    </location>
</feature>
<dbReference type="Gene3D" id="3.30.1490.40">
    <property type="match status" value="1"/>
</dbReference>
<feature type="compositionally biased region" description="Polar residues" evidence="5">
    <location>
        <begin position="2086"/>
        <end position="2110"/>
    </location>
</feature>
<dbReference type="KEGG" id="sita:101780286"/>
<evidence type="ECO:0000313" key="9">
    <source>
        <dbReference type="EMBL" id="RCV46928.1"/>
    </source>
</evidence>
<dbReference type="SUPFAM" id="SSF55277">
    <property type="entry name" value="GYF domain"/>
    <property type="match status" value="1"/>
</dbReference>
<dbReference type="PANTHER" id="PTHR46695">
    <property type="entry name" value="ZINC FINGER CCCH DOMAIN-CONTAINING PROTEIN 44-RELATED"/>
    <property type="match status" value="1"/>
</dbReference>
<evidence type="ECO:0008006" key="10">
    <source>
        <dbReference type="Google" id="ProtNLM"/>
    </source>
</evidence>
<dbReference type="InterPro" id="IPR035445">
    <property type="entry name" value="GYF-like_dom_sf"/>
</dbReference>
<organism evidence="9">
    <name type="scientific">Setaria italica</name>
    <name type="common">Foxtail millet</name>
    <name type="synonym">Panicum italicum</name>
    <dbReference type="NCBI Taxonomy" id="4555"/>
    <lineage>
        <taxon>Eukaryota</taxon>
        <taxon>Viridiplantae</taxon>
        <taxon>Streptophyta</taxon>
        <taxon>Embryophyta</taxon>
        <taxon>Tracheophyta</taxon>
        <taxon>Spermatophyta</taxon>
        <taxon>Magnoliopsida</taxon>
        <taxon>Liliopsida</taxon>
        <taxon>Poales</taxon>
        <taxon>Poaceae</taxon>
        <taxon>PACMAD clade</taxon>
        <taxon>Panicoideae</taxon>
        <taxon>Panicodae</taxon>
        <taxon>Paniceae</taxon>
        <taxon>Cenchrinae</taxon>
        <taxon>Setaria</taxon>
    </lineage>
</organism>
<dbReference type="SMART" id="SM00151">
    <property type="entry name" value="SWIB"/>
    <property type="match status" value="1"/>
</dbReference>
<dbReference type="InterPro" id="IPR019786">
    <property type="entry name" value="Zinc_finger_PHD-type_CS"/>
</dbReference>
<feature type="compositionally biased region" description="Basic and acidic residues" evidence="5">
    <location>
        <begin position="1625"/>
        <end position="1634"/>
    </location>
</feature>
<feature type="compositionally biased region" description="Low complexity" evidence="5">
    <location>
        <begin position="1256"/>
        <end position="1267"/>
    </location>
</feature>
<feature type="compositionally biased region" description="Pro residues" evidence="5">
    <location>
        <begin position="22"/>
        <end position="37"/>
    </location>
</feature>
<dbReference type="SMART" id="SM00719">
    <property type="entry name" value="Plus3"/>
    <property type="match status" value="1"/>
</dbReference>
<dbReference type="InterPro" id="IPR001965">
    <property type="entry name" value="Znf_PHD"/>
</dbReference>
<dbReference type="SUPFAM" id="SSF57903">
    <property type="entry name" value="FYVE/PHD zinc finger"/>
    <property type="match status" value="1"/>
</dbReference>
<feature type="region of interest" description="Disordered" evidence="5">
    <location>
        <begin position="1164"/>
        <end position="1312"/>
    </location>
</feature>
<dbReference type="InterPro" id="IPR036128">
    <property type="entry name" value="Plus3-like_sf"/>
</dbReference>
<evidence type="ECO:0000256" key="4">
    <source>
        <dbReference type="ARBA" id="ARBA00023125"/>
    </source>
</evidence>
<dbReference type="PROSITE" id="PS51360">
    <property type="entry name" value="PLUS3"/>
    <property type="match status" value="1"/>
</dbReference>
<dbReference type="PANTHER" id="PTHR46695:SF20">
    <property type="entry name" value="ZINC FINGER CCCH DOMAIN-CONTAINING PROTEIN 19"/>
    <property type="match status" value="1"/>
</dbReference>
<dbReference type="CDD" id="cd10567">
    <property type="entry name" value="SWIB-MDM2_like"/>
    <property type="match status" value="1"/>
</dbReference>
<feature type="region of interest" description="Disordered" evidence="5">
    <location>
        <begin position="1457"/>
        <end position="1482"/>
    </location>
</feature>
<dbReference type="OrthoDB" id="6415790at2759"/>
<feature type="compositionally biased region" description="Low complexity" evidence="5">
    <location>
        <begin position="1120"/>
        <end position="1132"/>
    </location>
</feature>
<reference evidence="9" key="2">
    <citation type="submission" date="2015-07" db="EMBL/GenBank/DDBJ databases">
        <authorList>
            <person name="Noorani M."/>
        </authorList>
    </citation>
    <scope>NUCLEOTIDE SEQUENCE</scope>
    <source>
        <strain evidence="9">Yugu1</strain>
    </source>
</reference>
<dbReference type="InterPro" id="IPR019835">
    <property type="entry name" value="SWIB_domain"/>
</dbReference>
<sequence>MDPAPAGAHNLTPPEAGWPPELRLPPPPAEPPPPPPQAAGMDDSQFLGSIMGLPPPEAPPRQEAPAPLGPKRRGRPPKNKDGAGAGAGSGAALVPAPPKPARRKEDEEEVVCFICFDGGNLVVCDRRGCPKVYHPACIKRDEAFFQSRSKWNCGWHICSSCEKAVHYMCYTCTYSLCKVCIKQGKFFSVRGTKGFCDTCFGTILLIESKDESATKVDFDDILSWEYLFKLYWLDLKGKLSLTLEELTSAKNRWNVPITPARKEKDESSDDLYDVNNDDDAGSDCSSRKRRRANSSRKKVRKRRKVDSDCSIAAKQVVLPIGYAGSLPTEVPNERAPLPVATKVPNEQVPLPVDSKVPNEQVQLPVDMEVEKEQAPLPLDTKWASPELLEFVGHMRDGDQSFISQFDVQTLLLEYIKKNNLRDPKRKSQIVCDTRLHRLFRKSRVAHFEMLKLLEMHFLINETPKVSDKSEVTINLNSAQVDTNGYSDMAAKLSPDKRRRMHRKVDREAQVNLEAYAAIDMHNINLIYMRRSLMEDLIDDATFSDKICGAFVRIKISGVGQKQDIYRLVKVVGTHKVPEKYCIGKKMTNFALEILNLDKKEIIKMDTISNQDFTEEECKRLRQSMKCGLISRLKVGDIQEKAKILQSVRVNDWFENEKERLGHLRDRASETGRRKELRECVEKLQLLNNSEERTRRINEVLEVHVESHMDPDYESAEEMDDKKAVGRSVNRTRSDTSISRRKSKYPNTMQNHPQKVSDSSHHPKKLYSQSTIHGSGAGRKFENNTIANSSMYEAGSLSSSGVTMSSDTEPEKVWHYKDPAGIVQGPFTLLQLSKWTSYFPRDLRVWLTFESEERSLLLTEVLSKQQKDFNQAASLTSSKVTLAGTRHTMNSPSVDQTNALSPVGYSVAGSSGITVQSNKYYAPERECVYSPDDSLSLSTSSVPPKDVRTVNSQAQCQTKHSVFIQSPGNSYGQTDLHHNGIHGGCSGESNHRHSSAALWSPTTAHMSGSGRGNTESHQNQHVSWSQCQHDSKGSSQCGSVKDLNSRRDLSKNLPTQRVGKDVSSPVFAWSPSESRTASSQHEGSCLSSTTNPNFVDELHSSIASAKSMSCAPATPIEDRGSSSPSGMLSHSESVPICSPHSAPLASASDICKMDEIMNQQRTLEADTSNASVNQSPQSKIFHVSSPDNQDIDREVPSPAPRSENKELAVDNSGLTPASPENVTSTNSPGSNTGKMEKIVSRKKVPEAVASNSSDNHSPQSKVSPSSSPNNKDLECECPSSSPRSENKVPATDNSVLTSAAPENLTTISEPASGTCKMEGFVNQQKTLEVDASNNNKDLECECPSSSPRSENKVPAMDISLLTSAAPENLTATSEPASGTCKMEGFADQQKTLEVDASNNNKDLECECPSSSPRSENKVPAMDNSPLTSAASENVMATSAPASGTCKMEGFMNQQKTVDTDVSNNNKDLECECPSSSPRSENKVPALDNSLLTSAAPENLSATSVPASGTCKMEDFVNQQKTLDADASNAPLYQPPHSHIFPVTSPDYQDIGRESPSFTPRSDSKEPLVDNSMLTSTAPENLTTASASASDTCEMEFVNQQKTLETDASNAPLNQPPHTHIFPVSSPDDKDIECESPRPNPISGSKDPLVDKSVLTSAGPENLPTTSAPASGTCKVEEILNKERTPEADASNVSPNQPPHSSFSCPDNQDMECEYPRPTPRYESEQPVMDNSGLTSIVPENLTSASTPDICKMEDILNEKRTLEANPSNGSVIQSPQSKVFPVSSPSTNPKPEIKEPVVVSYVLTSAASDNLTEQHMDPPDAFVSLKSDPPTGVPRPELDEPVVVSSVLTLAAPENLTKQHVDSPDAFVSHKSGPSTGGLGAMESDFKCEETIQKELYCQSESTVVTRGNMLIDLSYGAESIDVSDVLESLMEEQRCGTSYMQGTTDLEDFLATSVEEEPQCSSPIALSPWGEPSYYQGDAVDSALWGAQDDPINNMWSLLSPRPTLQPSSGIGTEGKVAFGINEVVLAHGNNNEIVRGGLVPGEDNVNQVNLGAPTDWVLPEQIPSIPNDMSMSSVDESTGVVGWQPSANQNLNEGTTWSTSQNLNMSSNEKAGPSSKKTWEAPRKQESTDSSISSSGEVIGNTRKGLNPPSGNANRGIQRNHHRGRYSQISESWLLSSNHSRSRSDRFGSGGSSRSTSKGHTRG</sequence>
<dbReference type="SUPFAM" id="SSF47592">
    <property type="entry name" value="SWIB/MDM2 domain"/>
    <property type="match status" value="1"/>
</dbReference>
<feature type="region of interest" description="Disordered" evidence="5">
    <location>
        <begin position="264"/>
        <end position="306"/>
    </location>
</feature>
<dbReference type="STRING" id="4555.A0A368SWW9"/>
<feature type="compositionally biased region" description="Polar residues" evidence="5">
    <location>
        <begin position="1070"/>
        <end position="1089"/>
    </location>
</feature>
<evidence type="ECO:0000259" key="7">
    <source>
        <dbReference type="PROSITE" id="PS51360"/>
    </source>
</evidence>
<dbReference type="SMART" id="SM00249">
    <property type="entry name" value="PHD"/>
    <property type="match status" value="1"/>
</dbReference>
<feature type="compositionally biased region" description="Polar residues" evidence="5">
    <location>
        <begin position="2168"/>
        <end position="2180"/>
    </location>
</feature>
<evidence type="ECO:0000256" key="1">
    <source>
        <dbReference type="ARBA" id="ARBA00022723"/>
    </source>
</evidence>
<feature type="compositionally biased region" description="Basic residues" evidence="5">
    <location>
        <begin position="287"/>
        <end position="304"/>
    </location>
</feature>
<feature type="region of interest" description="Disordered" evidence="5">
    <location>
        <begin position="1765"/>
        <end position="1790"/>
    </location>
</feature>
<protein>
    <recommendedName>
        <fullName evidence="10">Zinc finger CCCH domain-containing protein 44</fullName>
    </recommendedName>
</protein>
<feature type="region of interest" description="Disordered" evidence="5">
    <location>
        <begin position="1107"/>
        <end position="1139"/>
    </location>
</feature>
<dbReference type="InterPro" id="IPR013083">
    <property type="entry name" value="Znf_RING/FYVE/PHD"/>
</dbReference>
<dbReference type="PROSITE" id="PS51925">
    <property type="entry name" value="SWIB_MDM2"/>
    <property type="match status" value="1"/>
</dbReference>
<accession>A0A368SWW9</accession>
<dbReference type="Gene3D" id="3.90.70.200">
    <property type="entry name" value="Plus-3 domain"/>
    <property type="match status" value="1"/>
</dbReference>
<dbReference type="Pfam" id="PF03126">
    <property type="entry name" value="Plus-3"/>
    <property type="match status" value="1"/>
</dbReference>